<proteinExistence type="predicted"/>
<dbReference type="Proteomes" id="UP000220836">
    <property type="component" value="Unassembled WGS sequence"/>
</dbReference>
<dbReference type="EMBL" id="FXYH01000004">
    <property type="protein sequence ID" value="SMX38466.1"/>
    <property type="molecule type" value="Genomic_DNA"/>
</dbReference>
<keyword evidence="1" id="KW-0732">Signal</keyword>
<name>A0A238K921_9RHOB</name>
<reference evidence="2 3" key="1">
    <citation type="submission" date="2017-05" db="EMBL/GenBank/DDBJ databases">
        <authorList>
            <person name="Song R."/>
            <person name="Chenine A.L."/>
            <person name="Ruprecht R.M."/>
        </authorList>
    </citation>
    <scope>NUCLEOTIDE SEQUENCE [LARGE SCALE GENOMIC DNA]</scope>
    <source>
        <strain evidence="2 3">CECT 8663</strain>
    </source>
</reference>
<keyword evidence="3" id="KW-1185">Reference proteome</keyword>
<dbReference type="OrthoDB" id="7742632at2"/>
<evidence type="ECO:0000256" key="1">
    <source>
        <dbReference type="SAM" id="SignalP"/>
    </source>
</evidence>
<feature type="chain" id="PRO_5012895802" description="DUF3887 domain-containing protein" evidence="1">
    <location>
        <begin position="20"/>
        <end position="136"/>
    </location>
</feature>
<dbReference type="AlphaFoldDB" id="A0A238K921"/>
<evidence type="ECO:0008006" key="4">
    <source>
        <dbReference type="Google" id="ProtNLM"/>
    </source>
</evidence>
<organism evidence="2 3">
    <name type="scientific">Pelagimonas varians</name>
    <dbReference type="NCBI Taxonomy" id="696760"/>
    <lineage>
        <taxon>Bacteria</taxon>
        <taxon>Pseudomonadati</taxon>
        <taxon>Pseudomonadota</taxon>
        <taxon>Alphaproteobacteria</taxon>
        <taxon>Rhodobacterales</taxon>
        <taxon>Roseobacteraceae</taxon>
        <taxon>Pelagimonas</taxon>
    </lineage>
</organism>
<feature type="signal peptide" evidence="1">
    <location>
        <begin position="1"/>
        <end position="19"/>
    </location>
</feature>
<protein>
    <recommendedName>
        <fullName evidence="4">DUF3887 domain-containing protein</fullName>
    </recommendedName>
</protein>
<evidence type="ECO:0000313" key="2">
    <source>
        <dbReference type="EMBL" id="SMX38466.1"/>
    </source>
</evidence>
<dbReference type="RefSeq" id="WP_097803864.1">
    <property type="nucleotide sequence ID" value="NZ_FXYH01000004.1"/>
</dbReference>
<evidence type="ECO:0000313" key="3">
    <source>
        <dbReference type="Proteomes" id="UP000220836"/>
    </source>
</evidence>
<sequence length="136" mass="15578">MRFLSIAALITSIATSVGAQEPIFDNYISMRGEMDRLMMNRNIPELMIKFGGADEMTKEQLDRLDAQVGQLYPNDFEHVAVIRRGALEGGFQQELLSYWTGIAYVYAYVLYHDRGNEMVAINFRFNSDFTTLNSLF</sequence>
<accession>A0A238K921</accession>
<gene>
    <name evidence="2" type="ORF">PEV8663_01328</name>
</gene>